<gene>
    <name evidence="1" type="ORF">ZHAS_00007539</name>
</gene>
<proteinExistence type="predicted"/>
<dbReference type="AlphaFoldDB" id="A0A084VQ33"/>
<reference evidence="2" key="2">
    <citation type="submission" date="2020-05" db="UniProtKB">
        <authorList>
            <consortium name="EnsemblMetazoa"/>
        </authorList>
    </citation>
    <scope>IDENTIFICATION</scope>
</reference>
<dbReference type="VEuPathDB" id="VectorBase:ASIC007539"/>
<dbReference type="EMBL" id="KE525002">
    <property type="protein sequence ID" value="KFB40077.1"/>
    <property type="molecule type" value="Genomic_DNA"/>
</dbReference>
<accession>A0A084VQ33</accession>
<organism evidence="1">
    <name type="scientific">Anopheles sinensis</name>
    <name type="common">Mosquito</name>
    <dbReference type="NCBI Taxonomy" id="74873"/>
    <lineage>
        <taxon>Eukaryota</taxon>
        <taxon>Metazoa</taxon>
        <taxon>Ecdysozoa</taxon>
        <taxon>Arthropoda</taxon>
        <taxon>Hexapoda</taxon>
        <taxon>Insecta</taxon>
        <taxon>Pterygota</taxon>
        <taxon>Neoptera</taxon>
        <taxon>Endopterygota</taxon>
        <taxon>Diptera</taxon>
        <taxon>Nematocera</taxon>
        <taxon>Culicoidea</taxon>
        <taxon>Culicidae</taxon>
        <taxon>Anophelinae</taxon>
        <taxon>Anopheles</taxon>
    </lineage>
</organism>
<evidence type="ECO:0000313" key="1">
    <source>
        <dbReference type="EMBL" id="KFB40077.1"/>
    </source>
</evidence>
<dbReference type="Proteomes" id="UP000030765">
    <property type="component" value="Unassembled WGS sequence"/>
</dbReference>
<evidence type="ECO:0000313" key="2">
    <source>
        <dbReference type="EnsemblMetazoa" id="ASIC007539-PA"/>
    </source>
</evidence>
<keyword evidence="3" id="KW-1185">Reference proteome</keyword>
<dbReference type="EMBL" id="ATLV01015116">
    <property type="status" value="NOT_ANNOTATED_CDS"/>
    <property type="molecule type" value="Genomic_DNA"/>
</dbReference>
<name>A0A084VQ33_ANOSI</name>
<sequence length="182" mass="19789">MSSNEFHRESLRVALRSSNFSSELAKANEDVDAVDGAEELMQLNFSIRRLPALTGRHCCERLPIHRQLFQASGDSPNVDQGSTGFESTRDGLAVNSQSSAGLGAQLVQPPTLARGRMHRKPNGCKQIHFKPGVDPVDLYPSSSLHPAPPQPRGSVAVRVPGHSGRECFISIQQHFKSAAKEP</sequence>
<evidence type="ECO:0000313" key="3">
    <source>
        <dbReference type="Proteomes" id="UP000030765"/>
    </source>
</evidence>
<dbReference type="EnsemblMetazoa" id="ASIC007539-RA">
    <property type="protein sequence ID" value="ASIC007539-PA"/>
    <property type="gene ID" value="ASIC007539"/>
</dbReference>
<protein>
    <submittedName>
        <fullName evidence="1 2">Uncharacterized protein</fullName>
    </submittedName>
</protein>
<reference evidence="1 3" key="1">
    <citation type="journal article" date="2014" name="BMC Genomics">
        <title>Genome sequence of Anopheles sinensis provides insight into genetics basis of mosquito competence for malaria parasites.</title>
        <authorList>
            <person name="Zhou D."/>
            <person name="Zhang D."/>
            <person name="Ding G."/>
            <person name="Shi L."/>
            <person name="Hou Q."/>
            <person name="Ye Y."/>
            <person name="Xu Y."/>
            <person name="Zhou H."/>
            <person name="Xiong C."/>
            <person name="Li S."/>
            <person name="Yu J."/>
            <person name="Hong S."/>
            <person name="Yu X."/>
            <person name="Zou P."/>
            <person name="Chen C."/>
            <person name="Chang X."/>
            <person name="Wang W."/>
            <person name="Lv Y."/>
            <person name="Sun Y."/>
            <person name="Ma L."/>
            <person name="Shen B."/>
            <person name="Zhu C."/>
        </authorList>
    </citation>
    <scope>NUCLEOTIDE SEQUENCE [LARGE SCALE GENOMIC DNA]</scope>
</reference>